<sequence length="99" mass="10353">MNTMTATMTTSATTVSVGSSSFFTNYPLMSALIAFALAQSTKLFTSWYKERRWDLKQLVGSGGMPSSHSSTVTALAVAVGLQEGFGGALFACALVLACV</sequence>
<gene>
    <name evidence="2" type="ORF">H5410_020870</name>
</gene>
<keyword evidence="1" id="KW-1133">Transmembrane helix</keyword>
<protein>
    <recommendedName>
        <fullName evidence="4">Acid phosphatase/vanadium-dependent haloperoxidase-related protein</fullName>
    </recommendedName>
</protein>
<keyword evidence="1" id="KW-0812">Transmembrane</keyword>
<evidence type="ECO:0000313" key="2">
    <source>
        <dbReference type="EMBL" id="KAG5609589.1"/>
    </source>
</evidence>
<name>A0A9J5ZB48_SOLCO</name>
<feature type="transmembrane region" description="Helical" evidence="1">
    <location>
        <begin position="26"/>
        <end position="48"/>
    </location>
</feature>
<keyword evidence="1" id="KW-0472">Membrane</keyword>
<dbReference type="AlphaFoldDB" id="A0A9J5ZB48"/>
<dbReference type="InterPro" id="IPR003832">
    <property type="entry name" value="DUF212"/>
</dbReference>
<dbReference type="Proteomes" id="UP000824120">
    <property type="component" value="Chromosome 4"/>
</dbReference>
<dbReference type="EMBL" id="JACXVP010000004">
    <property type="protein sequence ID" value="KAG5609589.1"/>
    <property type="molecule type" value="Genomic_DNA"/>
</dbReference>
<dbReference type="PANTHER" id="PTHR31446">
    <property type="entry name" value="ACID PHOSPHATASE/VANADIUM-DEPENDENT HALOPEROXIDASE-RELATED PROTEIN"/>
    <property type="match status" value="1"/>
</dbReference>
<feature type="non-terminal residue" evidence="2">
    <location>
        <position position="99"/>
    </location>
</feature>
<accession>A0A9J5ZB48</accession>
<keyword evidence="3" id="KW-1185">Reference proteome</keyword>
<evidence type="ECO:0008006" key="4">
    <source>
        <dbReference type="Google" id="ProtNLM"/>
    </source>
</evidence>
<comment type="caution">
    <text evidence="2">The sequence shown here is derived from an EMBL/GenBank/DDBJ whole genome shotgun (WGS) entry which is preliminary data.</text>
</comment>
<evidence type="ECO:0000256" key="1">
    <source>
        <dbReference type="SAM" id="Phobius"/>
    </source>
</evidence>
<reference evidence="2 3" key="1">
    <citation type="submission" date="2020-09" db="EMBL/GenBank/DDBJ databases">
        <title>De no assembly of potato wild relative species, Solanum commersonii.</title>
        <authorList>
            <person name="Cho K."/>
        </authorList>
    </citation>
    <scope>NUCLEOTIDE SEQUENCE [LARGE SCALE GENOMIC DNA]</scope>
    <source>
        <strain evidence="2">LZ3.2</strain>
        <tissue evidence="2">Leaf</tissue>
    </source>
</reference>
<proteinExistence type="predicted"/>
<dbReference type="OrthoDB" id="1716650at2759"/>
<organism evidence="2 3">
    <name type="scientific">Solanum commersonii</name>
    <name type="common">Commerson's wild potato</name>
    <name type="synonym">Commerson's nightshade</name>
    <dbReference type="NCBI Taxonomy" id="4109"/>
    <lineage>
        <taxon>Eukaryota</taxon>
        <taxon>Viridiplantae</taxon>
        <taxon>Streptophyta</taxon>
        <taxon>Embryophyta</taxon>
        <taxon>Tracheophyta</taxon>
        <taxon>Spermatophyta</taxon>
        <taxon>Magnoliopsida</taxon>
        <taxon>eudicotyledons</taxon>
        <taxon>Gunneridae</taxon>
        <taxon>Pentapetalae</taxon>
        <taxon>asterids</taxon>
        <taxon>lamiids</taxon>
        <taxon>Solanales</taxon>
        <taxon>Solanaceae</taxon>
        <taxon>Solanoideae</taxon>
        <taxon>Solaneae</taxon>
        <taxon>Solanum</taxon>
    </lineage>
</organism>
<dbReference type="PANTHER" id="PTHR31446:SF39">
    <property type="entry name" value="ACID PHOSPHATASE_VANADIUM-DEPENDENT HALOPEROXIDASE-RELATED PROTEIN"/>
    <property type="match status" value="1"/>
</dbReference>
<evidence type="ECO:0000313" key="3">
    <source>
        <dbReference type="Proteomes" id="UP000824120"/>
    </source>
</evidence>
<dbReference type="Pfam" id="PF02681">
    <property type="entry name" value="DUF212"/>
    <property type="match status" value="1"/>
</dbReference>